<dbReference type="Gene3D" id="3.40.50.300">
    <property type="entry name" value="P-loop containing nucleotide triphosphate hydrolases"/>
    <property type="match status" value="2"/>
</dbReference>
<evidence type="ECO:0000256" key="6">
    <source>
        <dbReference type="ARBA" id="ARBA00022759"/>
    </source>
</evidence>
<evidence type="ECO:0000256" key="4">
    <source>
        <dbReference type="ARBA" id="ARBA00022741"/>
    </source>
</evidence>
<dbReference type="Pfam" id="PF04313">
    <property type="entry name" value="HSDR_N"/>
    <property type="match status" value="1"/>
</dbReference>
<dbReference type="GO" id="GO:0005524">
    <property type="term" value="F:ATP binding"/>
    <property type="evidence" value="ECO:0007669"/>
    <property type="project" value="UniProtKB-KW"/>
</dbReference>
<comment type="function">
    <text evidence="10">Subunit R is required for both nuclease and ATPase activities, but not for modification.</text>
</comment>
<keyword evidence="8 10" id="KW-0067">ATP-binding</keyword>
<dbReference type="EC" id="3.1.21.3" evidence="10"/>
<evidence type="ECO:0000256" key="7">
    <source>
        <dbReference type="ARBA" id="ARBA00022801"/>
    </source>
</evidence>
<comment type="subunit">
    <text evidence="10">The type I restriction/modification system is composed of three polypeptides R, M and S.</text>
</comment>
<dbReference type="Gene3D" id="3.90.1570.50">
    <property type="match status" value="1"/>
</dbReference>
<keyword evidence="4 10" id="KW-0547">Nucleotide-binding</keyword>
<evidence type="ECO:0000256" key="5">
    <source>
        <dbReference type="ARBA" id="ARBA00022747"/>
    </source>
</evidence>
<reference evidence="13" key="1">
    <citation type="journal article" date="2020" name="mSystems">
        <title>Genome- and Community-Level Interaction Insights into Carbon Utilization and Element Cycling Functions of Hydrothermarchaeota in Hydrothermal Sediment.</title>
        <authorList>
            <person name="Zhou Z."/>
            <person name="Liu Y."/>
            <person name="Xu W."/>
            <person name="Pan J."/>
            <person name="Luo Z.H."/>
            <person name="Li M."/>
        </authorList>
    </citation>
    <scope>NUCLEOTIDE SEQUENCE [LARGE SCALE GENOMIC DNA]</scope>
    <source>
        <strain evidence="13">SpSt-114</strain>
    </source>
</reference>
<evidence type="ECO:0000259" key="12">
    <source>
        <dbReference type="PROSITE" id="PS51192"/>
    </source>
</evidence>
<dbReference type="InterPro" id="IPR014001">
    <property type="entry name" value="Helicase_ATP-bd"/>
</dbReference>
<dbReference type="InterPro" id="IPR021810">
    <property type="entry name" value="T1RH-like_C"/>
</dbReference>
<keyword evidence="6 13" id="KW-0255">Endonuclease</keyword>
<evidence type="ECO:0000313" key="13">
    <source>
        <dbReference type="EMBL" id="HHO73534.1"/>
    </source>
</evidence>
<evidence type="ECO:0000256" key="2">
    <source>
        <dbReference type="ARBA" id="ARBA00008598"/>
    </source>
</evidence>
<dbReference type="Pfam" id="PF18766">
    <property type="entry name" value="SWI2_SNF2"/>
    <property type="match status" value="1"/>
</dbReference>
<keyword evidence="11" id="KW-0175">Coiled coil</keyword>
<dbReference type="PROSITE" id="PS51192">
    <property type="entry name" value="HELICASE_ATP_BIND_1"/>
    <property type="match status" value="1"/>
</dbReference>
<dbReference type="NCBIfam" id="TIGR00348">
    <property type="entry name" value="hsdR"/>
    <property type="match status" value="1"/>
</dbReference>
<keyword evidence="3" id="KW-0540">Nuclease</keyword>
<dbReference type="SMART" id="SM00487">
    <property type="entry name" value="DEXDc"/>
    <property type="match status" value="1"/>
</dbReference>
<feature type="domain" description="Helicase ATP-binding" evidence="12">
    <location>
        <begin position="306"/>
        <end position="465"/>
    </location>
</feature>
<evidence type="ECO:0000256" key="9">
    <source>
        <dbReference type="ARBA" id="ARBA00023125"/>
    </source>
</evidence>
<dbReference type="CDD" id="cd22332">
    <property type="entry name" value="HsdR_N"/>
    <property type="match status" value="1"/>
</dbReference>
<evidence type="ECO:0000256" key="10">
    <source>
        <dbReference type="RuleBase" id="RU364115"/>
    </source>
</evidence>
<dbReference type="PANTHER" id="PTHR30195:SF15">
    <property type="entry name" value="TYPE I RESTRICTION ENZYME HINDI ENDONUCLEASE SUBUNIT"/>
    <property type="match status" value="1"/>
</dbReference>
<evidence type="ECO:0000256" key="11">
    <source>
        <dbReference type="SAM" id="Coils"/>
    </source>
</evidence>
<feature type="coiled-coil region" evidence="11">
    <location>
        <begin position="879"/>
        <end position="924"/>
    </location>
</feature>
<dbReference type="InterPro" id="IPR007409">
    <property type="entry name" value="Restrct_endonuc_type1_HsdR_N"/>
</dbReference>
<dbReference type="AlphaFoldDB" id="A0A7C5X3U9"/>
<dbReference type="EMBL" id="DSAC01000035">
    <property type="protein sequence ID" value="HHO73534.1"/>
    <property type="molecule type" value="Genomic_DNA"/>
</dbReference>
<keyword evidence="9 10" id="KW-0238">DNA-binding</keyword>
<dbReference type="Pfam" id="PF11867">
    <property type="entry name" value="T1RH-like_C"/>
    <property type="match status" value="1"/>
</dbReference>
<keyword evidence="5 10" id="KW-0680">Restriction system</keyword>
<evidence type="ECO:0000256" key="3">
    <source>
        <dbReference type="ARBA" id="ARBA00022722"/>
    </source>
</evidence>
<feature type="coiled-coil region" evidence="11">
    <location>
        <begin position="493"/>
        <end position="525"/>
    </location>
</feature>
<dbReference type="InterPro" id="IPR051268">
    <property type="entry name" value="Type-I_R_enzyme_R_subunit"/>
</dbReference>
<sequence>MKQATLTEDYLVEQPAINWFKEIGYSYVPGSDLIPENGERESYRDVILKKRFIRAIKKLNPSLTDKLAEEVYEKVKNIDHPDFIIKGKIFYQYLTEGVKLTYREGKEEKTVVVKLIDFKNPENNEFLVANQFEVEYYHQNGVHRKPDLVVFINGIPIAVFELKGFNSNETAKDAYNDHQVKMKDIPQLYLYSQVIVASDGYETKYGSPQSGWERFFYWEGIFSDDDVKKEEITKGSYRYLYQGRELNSLEILIKGLFRKEHITEFINDFVFYDKTDEGYVKKIAGYHQFYAVKKAVERTKKCVLEGKTPEERRIGVIWHTQGSGKSITMLFYARKVLKELGNPLLVFITDRRELDEQLYNLFSQMPIAKRAERIKDLQDAIKKTAGGIIFSTIQKFSERDQDYPLLTERRDIIVIADEAHRSQYRELARNLRKAIPNASFLGFTATPIEYEDRDTYLVFGEPISIYSIDKALKDGVVVPIYYEARLVELHLTNEFIDEEFEEISEGLEEEEKERLKAKYARLEKLILNPERLEKIAKDIVEHFNKRLEEFEGKAMVVVISREVAVELYNKIKEIPNAPSVAVVISGNKQKDPEKFHPHLRNKHQMEELLSNFKNPDKDPKMVIVVDMLLTGFDVPCLHTMYIDKPMKNHNLLQAIARVNRVYKDKPGGLIVDYIGIADDLKKSLAKYTLETIGQFLTDIKSVIAQLKEEYDIMSSMFYGINYKNWRNLDPQQLSNLTVSAYNLLDTEEKKKNFIKHFLALKKLYTLASPHPETIKIKDDIRFFEMIKKMIIKYSTTTSREIARDLEYEINQLISKSISAQEPIDVLSLLNKEKPDISILSEDFLSQIKEIKQKNYAVELLAKLLNDEIKVRMRKNPYRYKSLYERLKELIEKYNAKTLEASEIIEKLVEIARELREKIQEGKRLDLTEEELAFYDMLLSKRLFENYEEVKEIAKLIVEKLGGYVKIADWNKKETIKAKIRKALKDALRERLKKHDYDYISKIADELLEQAELVFA</sequence>
<dbReference type="PANTHER" id="PTHR30195">
    <property type="entry name" value="TYPE I SITE-SPECIFIC DEOXYRIBONUCLEASE PROTEIN SUBUNIT M AND R"/>
    <property type="match status" value="1"/>
</dbReference>
<accession>A0A7C5X3U9</accession>
<dbReference type="SUPFAM" id="SSF52540">
    <property type="entry name" value="P-loop containing nucleoside triphosphate hydrolases"/>
    <property type="match status" value="2"/>
</dbReference>
<comment type="caution">
    <text evidence="13">The sequence shown here is derived from an EMBL/GenBank/DDBJ whole genome shotgun (WGS) entry which is preliminary data.</text>
</comment>
<gene>
    <name evidence="13" type="ORF">ENN04_02725</name>
</gene>
<dbReference type="CDD" id="cd18030">
    <property type="entry name" value="DEXHc_RE_I_HsdR"/>
    <property type="match status" value="1"/>
</dbReference>
<comment type="similarity">
    <text evidence="2 10">Belongs to the HsdR family.</text>
</comment>
<keyword evidence="7 10" id="KW-0378">Hydrolase</keyword>
<comment type="catalytic activity">
    <reaction evidence="1 10">
        <text>Endonucleolytic cleavage of DNA to give random double-stranded fragments with terminal 5'-phosphates, ATP is simultaneously hydrolyzed.</text>
        <dbReference type="EC" id="3.1.21.3"/>
    </reaction>
</comment>
<dbReference type="Pfam" id="PF22679">
    <property type="entry name" value="T1R_D3-like"/>
    <property type="match status" value="1"/>
</dbReference>
<proteinExistence type="inferred from homology"/>
<name>A0A7C5X3U9_9AQUI</name>
<evidence type="ECO:0000256" key="1">
    <source>
        <dbReference type="ARBA" id="ARBA00000851"/>
    </source>
</evidence>
<dbReference type="GO" id="GO:0009307">
    <property type="term" value="P:DNA restriction-modification system"/>
    <property type="evidence" value="ECO:0007669"/>
    <property type="project" value="UniProtKB-KW"/>
</dbReference>
<dbReference type="GO" id="GO:0003677">
    <property type="term" value="F:DNA binding"/>
    <property type="evidence" value="ECO:0007669"/>
    <property type="project" value="UniProtKB-KW"/>
</dbReference>
<dbReference type="CDD" id="cd18800">
    <property type="entry name" value="SF2_C_EcoR124I-like"/>
    <property type="match status" value="1"/>
</dbReference>
<organism evidence="13">
    <name type="scientific">Thermocrinis ruber</name>
    <dbReference type="NCBI Taxonomy" id="75906"/>
    <lineage>
        <taxon>Bacteria</taxon>
        <taxon>Pseudomonadati</taxon>
        <taxon>Aquificota</taxon>
        <taxon>Aquificia</taxon>
        <taxon>Aquificales</taxon>
        <taxon>Aquificaceae</taxon>
        <taxon>Thermocrinis</taxon>
    </lineage>
</organism>
<protein>
    <recommendedName>
        <fullName evidence="10">Type I restriction enzyme endonuclease subunit</fullName>
        <shortName evidence="10">R protein</shortName>
        <ecNumber evidence="10">3.1.21.3</ecNumber>
    </recommendedName>
</protein>
<dbReference type="InterPro" id="IPR027417">
    <property type="entry name" value="P-loop_NTPase"/>
</dbReference>
<dbReference type="GO" id="GO:0009035">
    <property type="term" value="F:type I site-specific deoxyribonuclease activity"/>
    <property type="evidence" value="ECO:0007669"/>
    <property type="project" value="UniProtKB-EC"/>
</dbReference>
<evidence type="ECO:0000256" key="8">
    <source>
        <dbReference type="ARBA" id="ARBA00022840"/>
    </source>
</evidence>
<dbReference type="InterPro" id="IPR004473">
    <property type="entry name" value="Restrct_endonuc_typeI_HsdR"/>
</dbReference>
<dbReference type="InterPro" id="IPR055180">
    <property type="entry name" value="HsdR_RecA-like_helicase_dom_2"/>
</dbReference>
<dbReference type="InterPro" id="IPR040980">
    <property type="entry name" value="SWI2_SNF2"/>
</dbReference>